<protein>
    <submittedName>
        <fullName evidence="1">Uncharacterized protein</fullName>
    </submittedName>
</protein>
<name>A0A2N7X2D4_9BURK</name>
<proteinExistence type="predicted"/>
<keyword evidence="2" id="KW-1185">Reference proteome</keyword>
<gene>
    <name evidence="1" type="ORF">C0Z20_16495</name>
</gene>
<evidence type="ECO:0000313" key="1">
    <source>
        <dbReference type="EMBL" id="PMS35918.1"/>
    </source>
</evidence>
<dbReference type="AlphaFoldDB" id="A0A2N7X2D4"/>
<comment type="caution">
    <text evidence="1">The sequence shown here is derived from an EMBL/GenBank/DDBJ whole genome shotgun (WGS) entry which is preliminary data.</text>
</comment>
<accession>A0A2N7X2D4</accession>
<sequence>MNLLISHTGFYPKWELYGEGHMSLRSLRINLDVQYLFILKKQINAFLGGTDIAPKRWVVIYISKPVPIYDVNHFGSRRRFS</sequence>
<reference evidence="1 2" key="1">
    <citation type="submission" date="2018-01" db="EMBL/GenBank/DDBJ databases">
        <title>Whole genome analyses suggest that Burkholderia sensu lato contains two further novel genera in the rhizoxinica-symbiotica group Mycetohabitans gen. nov., and Trinickia gen. nov.: implications for the evolution of diazotrophy and nodulation in the Burkholderiaceae.</title>
        <authorList>
            <person name="Estrada-de los Santos P."/>
            <person name="Palmer M."/>
            <person name="Chavez-Ramirez B."/>
            <person name="Beukes C."/>
            <person name="Steenkamp E.T."/>
            <person name="Hirsch A.M."/>
            <person name="Manyaka P."/>
            <person name="Maluk M."/>
            <person name="Lafos M."/>
            <person name="Crook M."/>
            <person name="Gross E."/>
            <person name="Simon M.F."/>
            <person name="Bueno dos Reis Junior F."/>
            <person name="Poole P.S."/>
            <person name="Venter S.N."/>
            <person name="James E.K."/>
        </authorList>
    </citation>
    <scope>NUCLEOTIDE SEQUENCE [LARGE SCALE GENOMIC DNA]</scope>
    <source>
        <strain evidence="1 2">JPY 581</strain>
    </source>
</reference>
<organism evidence="1 2">
    <name type="scientific">Trinickia symbiotica</name>
    <dbReference type="NCBI Taxonomy" id="863227"/>
    <lineage>
        <taxon>Bacteria</taxon>
        <taxon>Pseudomonadati</taxon>
        <taxon>Pseudomonadota</taxon>
        <taxon>Betaproteobacteria</taxon>
        <taxon>Burkholderiales</taxon>
        <taxon>Burkholderiaceae</taxon>
        <taxon>Trinickia</taxon>
    </lineage>
</organism>
<dbReference type="Proteomes" id="UP000235777">
    <property type="component" value="Unassembled WGS sequence"/>
</dbReference>
<dbReference type="EMBL" id="PNYC01000009">
    <property type="protein sequence ID" value="PMS35918.1"/>
    <property type="molecule type" value="Genomic_DNA"/>
</dbReference>
<evidence type="ECO:0000313" key="2">
    <source>
        <dbReference type="Proteomes" id="UP000235777"/>
    </source>
</evidence>